<dbReference type="Pfam" id="PF17820">
    <property type="entry name" value="PDZ_6"/>
    <property type="match status" value="1"/>
</dbReference>
<dbReference type="PANTHER" id="PTHR15963">
    <property type="entry name" value="GENERAL RECEPTOR FOR PHOSPHOINOSITIDES 1-ASSOCIATED SCAFFOLD PROTEIN-RELATED"/>
    <property type="match status" value="1"/>
</dbReference>
<accession>A0A8S1H6C6</accession>
<dbReference type="Proteomes" id="UP000835052">
    <property type="component" value="Unassembled WGS sequence"/>
</dbReference>
<evidence type="ECO:0000313" key="5">
    <source>
        <dbReference type="EMBL" id="CAD6190887.1"/>
    </source>
</evidence>
<dbReference type="SUPFAM" id="SSF50156">
    <property type="entry name" value="PDZ domain-like"/>
    <property type="match status" value="1"/>
</dbReference>
<evidence type="ECO:0000256" key="3">
    <source>
        <dbReference type="SAM" id="MobiDB-lite"/>
    </source>
</evidence>
<dbReference type="EMBL" id="CAJGYM010000018">
    <property type="protein sequence ID" value="CAD6190887.1"/>
    <property type="molecule type" value="Genomic_DNA"/>
</dbReference>
<protein>
    <recommendedName>
        <fullName evidence="4">PDZ domain-containing protein</fullName>
    </recommendedName>
</protein>
<feature type="compositionally biased region" description="Polar residues" evidence="3">
    <location>
        <begin position="1"/>
        <end position="11"/>
    </location>
</feature>
<proteinExistence type="predicted"/>
<dbReference type="InterPro" id="IPR041489">
    <property type="entry name" value="PDZ_6"/>
</dbReference>
<evidence type="ECO:0000313" key="6">
    <source>
        <dbReference type="Proteomes" id="UP000835052"/>
    </source>
</evidence>
<evidence type="ECO:0000259" key="4">
    <source>
        <dbReference type="PROSITE" id="PS50106"/>
    </source>
</evidence>
<evidence type="ECO:0000256" key="2">
    <source>
        <dbReference type="ARBA" id="ARBA00022490"/>
    </source>
</evidence>
<reference evidence="5" key="1">
    <citation type="submission" date="2020-10" db="EMBL/GenBank/DDBJ databases">
        <authorList>
            <person name="Kikuchi T."/>
        </authorList>
    </citation>
    <scope>NUCLEOTIDE SEQUENCE</scope>
    <source>
        <strain evidence="5">NKZ352</strain>
    </source>
</reference>
<dbReference type="SMART" id="SM00228">
    <property type="entry name" value="PDZ"/>
    <property type="match status" value="1"/>
</dbReference>
<sequence length="263" mass="28784">MNNCPRNSATKLSRGGSETASATTTTTCSSPAVYRASALDVNDDGSMLENGFYCNEDTSLTDFPCNQTEAASSQRSILLTRANLNDSFGFAIQSYVFKRSSSKSLERITYIDYVQAGSPAERAGIQKGDVVVAVNGECVLSTSHTDLVETISSLLQTSLILIYKDVAKIISLTMRSMQLRYILEQKKKLLEILEDQEAFLLRKETNDSLLYTMEDLPEVDGSPSSFAEIDSAKCTSVFGYRHVIRVDSSGSTSSLNSPQITRL</sequence>
<comment type="subcellular location">
    <subcellularLocation>
        <location evidence="1">Cytoplasm</location>
    </subcellularLocation>
</comment>
<dbReference type="InterPro" id="IPR001478">
    <property type="entry name" value="PDZ"/>
</dbReference>
<feature type="region of interest" description="Disordered" evidence="3">
    <location>
        <begin position="1"/>
        <end position="24"/>
    </location>
</feature>
<keyword evidence="6" id="KW-1185">Reference proteome</keyword>
<comment type="caution">
    <text evidence="5">The sequence shown here is derived from an EMBL/GenBank/DDBJ whole genome shotgun (WGS) entry which is preliminary data.</text>
</comment>
<dbReference type="PROSITE" id="PS50106">
    <property type="entry name" value="PDZ"/>
    <property type="match status" value="1"/>
</dbReference>
<organism evidence="5 6">
    <name type="scientific">Caenorhabditis auriculariae</name>
    <dbReference type="NCBI Taxonomy" id="2777116"/>
    <lineage>
        <taxon>Eukaryota</taxon>
        <taxon>Metazoa</taxon>
        <taxon>Ecdysozoa</taxon>
        <taxon>Nematoda</taxon>
        <taxon>Chromadorea</taxon>
        <taxon>Rhabditida</taxon>
        <taxon>Rhabditina</taxon>
        <taxon>Rhabditomorpha</taxon>
        <taxon>Rhabditoidea</taxon>
        <taxon>Rhabditidae</taxon>
        <taxon>Peloderinae</taxon>
        <taxon>Caenorhabditis</taxon>
    </lineage>
</organism>
<gene>
    <name evidence="5" type="ORF">CAUJ_LOCUS6806</name>
</gene>
<dbReference type="AlphaFoldDB" id="A0A8S1H6C6"/>
<dbReference type="Gene3D" id="2.30.42.10">
    <property type="match status" value="1"/>
</dbReference>
<dbReference type="PANTHER" id="PTHR15963:SF5">
    <property type="entry name" value="SHORT SPINDLE 6, ISOFORM A"/>
    <property type="match status" value="1"/>
</dbReference>
<dbReference type="InterPro" id="IPR052122">
    <property type="entry name" value="Intracell_Traff_Signaling_Reg"/>
</dbReference>
<dbReference type="InterPro" id="IPR036034">
    <property type="entry name" value="PDZ_sf"/>
</dbReference>
<dbReference type="OrthoDB" id="10041077at2759"/>
<dbReference type="GO" id="GO:0005737">
    <property type="term" value="C:cytoplasm"/>
    <property type="evidence" value="ECO:0007669"/>
    <property type="project" value="UniProtKB-SubCell"/>
</dbReference>
<evidence type="ECO:0000256" key="1">
    <source>
        <dbReference type="ARBA" id="ARBA00004496"/>
    </source>
</evidence>
<keyword evidence="2" id="KW-0963">Cytoplasm</keyword>
<feature type="domain" description="PDZ" evidence="4">
    <location>
        <begin position="76"/>
        <end position="166"/>
    </location>
</feature>
<name>A0A8S1H6C6_9PELO</name>